<protein>
    <submittedName>
        <fullName evidence="2">Uncharacterized protein</fullName>
    </submittedName>
</protein>
<evidence type="ECO:0000313" key="3">
    <source>
        <dbReference type="Proteomes" id="UP001189429"/>
    </source>
</evidence>
<organism evidence="2 3">
    <name type="scientific">Prorocentrum cordatum</name>
    <dbReference type="NCBI Taxonomy" id="2364126"/>
    <lineage>
        <taxon>Eukaryota</taxon>
        <taxon>Sar</taxon>
        <taxon>Alveolata</taxon>
        <taxon>Dinophyceae</taxon>
        <taxon>Prorocentrales</taxon>
        <taxon>Prorocentraceae</taxon>
        <taxon>Prorocentrum</taxon>
    </lineage>
</organism>
<dbReference type="Proteomes" id="UP001189429">
    <property type="component" value="Unassembled WGS sequence"/>
</dbReference>
<feature type="region of interest" description="Disordered" evidence="1">
    <location>
        <begin position="358"/>
        <end position="377"/>
    </location>
</feature>
<proteinExistence type="predicted"/>
<keyword evidence="3" id="KW-1185">Reference proteome</keyword>
<evidence type="ECO:0000256" key="1">
    <source>
        <dbReference type="SAM" id="MobiDB-lite"/>
    </source>
</evidence>
<comment type="caution">
    <text evidence="2">The sequence shown here is derived from an EMBL/GenBank/DDBJ whole genome shotgun (WGS) entry which is preliminary data.</text>
</comment>
<feature type="non-terminal residue" evidence="2">
    <location>
        <position position="690"/>
    </location>
</feature>
<sequence length="690" mass="73795">MPPAKRKIARPDDESVGLGSSSLLVGSAEASADVIPKAKAPRKAAAPKAGGGLLTAASRVCSSRGRGGRGRGKLPAASAMAVTDGETRCRCCLAVRPELGDDDTAVQWCSQEVQGEEDKCRDCEAVHETVKPMTWSDFCAKYHESPTFKEDVSKAARETLTETRGASTILERTVLALTAADMKAAQVQDPEKTYPTVTIPNLKGAPTTWFLAQDPRMPFHTLSVKREVCHQSAKQLVDSTSVLFEGQTAQQLNKYRNEHMDQTGATVFYGSIPALPGALVEGPLRMMPADLGAAGGSGLTAAAVAALGGSPDKTGPGSVAASMFSMPPPSASPAAKNFPLARAPSVASAASWILRAPQGGHDDCSRSGGEPPGLVEKKSGEDIRKMNARQKAQYWTGRISVHSALIGEVDRKSLRQGADHIERNAGTSDATLKELINVLEAKVRLATLADTMSPDQVVTITDEETCRANIQALKGSECESGWPTVVEAGMVKRRLLLLRGNIEESLQFLRVITPWTADVDLLIFDPLQPLLCACGNSEAQKASLFSSLLVHDLVSQWIEKGPGEILKVMSLAEQAIDQLIASQEGAELSELFTSVLLDAISCLRAVHSILAPKITFQILKDKNIRATKRMGEVAKNLQDTSILAMVGRLIMKSDCYMAPMLALYMDSSDALLKHSTDLQNAWSFAKGIPQ</sequence>
<reference evidence="2" key="1">
    <citation type="submission" date="2023-10" db="EMBL/GenBank/DDBJ databases">
        <authorList>
            <person name="Chen Y."/>
            <person name="Shah S."/>
            <person name="Dougan E. K."/>
            <person name="Thang M."/>
            <person name="Chan C."/>
        </authorList>
    </citation>
    <scope>NUCLEOTIDE SEQUENCE [LARGE SCALE GENOMIC DNA]</scope>
</reference>
<accession>A0ABN9XPX7</accession>
<evidence type="ECO:0000313" key="2">
    <source>
        <dbReference type="EMBL" id="CAK0901979.1"/>
    </source>
</evidence>
<feature type="region of interest" description="Disordered" evidence="1">
    <location>
        <begin position="1"/>
        <end position="20"/>
    </location>
</feature>
<dbReference type="EMBL" id="CAUYUJ010021008">
    <property type="protein sequence ID" value="CAK0901979.1"/>
    <property type="molecule type" value="Genomic_DNA"/>
</dbReference>
<name>A0ABN9XPX7_9DINO</name>
<gene>
    <name evidence="2" type="ORF">PCOR1329_LOCUS78759</name>
</gene>